<feature type="non-terminal residue" evidence="5">
    <location>
        <position position="1"/>
    </location>
</feature>
<dbReference type="SUPFAM" id="SSF52540">
    <property type="entry name" value="P-loop containing nucleoside triphosphate hydrolases"/>
    <property type="match status" value="1"/>
</dbReference>
<name>X1ABF5_9ZZZZ</name>
<dbReference type="Pfam" id="PF00005">
    <property type="entry name" value="ABC_tran"/>
    <property type="match status" value="1"/>
</dbReference>
<keyword evidence="1" id="KW-0813">Transport</keyword>
<dbReference type="PANTHER" id="PTHR45136">
    <property type="entry name" value="ABC TRANSPORTER DOMAIN-CONTAINING PROTEIN"/>
    <property type="match status" value="1"/>
</dbReference>
<dbReference type="AlphaFoldDB" id="X1ABF5"/>
<proteinExistence type="predicted"/>
<dbReference type="EMBL" id="BART01005761">
    <property type="protein sequence ID" value="GAG69998.1"/>
    <property type="molecule type" value="Genomic_DNA"/>
</dbReference>
<dbReference type="InterPro" id="IPR003439">
    <property type="entry name" value="ABC_transporter-like_ATP-bd"/>
</dbReference>
<protein>
    <recommendedName>
        <fullName evidence="4">ABC transporter domain-containing protein</fullName>
    </recommendedName>
</protein>
<dbReference type="GO" id="GO:0005524">
    <property type="term" value="F:ATP binding"/>
    <property type="evidence" value="ECO:0007669"/>
    <property type="project" value="InterPro"/>
</dbReference>
<dbReference type="InterPro" id="IPR027417">
    <property type="entry name" value="P-loop_NTPase"/>
</dbReference>
<keyword evidence="3" id="KW-0325">Glycoprotein</keyword>
<dbReference type="GO" id="GO:0016887">
    <property type="term" value="F:ATP hydrolysis activity"/>
    <property type="evidence" value="ECO:0007669"/>
    <property type="project" value="InterPro"/>
</dbReference>
<reference evidence="5" key="1">
    <citation type="journal article" date="2014" name="Front. Microbiol.">
        <title>High frequency of phylogenetically diverse reductive dehalogenase-homologous genes in deep subseafloor sedimentary metagenomes.</title>
        <authorList>
            <person name="Kawai M."/>
            <person name="Futagami T."/>
            <person name="Toyoda A."/>
            <person name="Takaki Y."/>
            <person name="Nishi S."/>
            <person name="Hori S."/>
            <person name="Arai W."/>
            <person name="Tsubouchi T."/>
            <person name="Morono Y."/>
            <person name="Uchiyama I."/>
            <person name="Ito T."/>
            <person name="Fujiyama A."/>
            <person name="Inagaki F."/>
            <person name="Takami H."/>
        </authorList>
    </citation>
    <scope>NUCLEOTIDE SEQUENCE</scope>
    <source>
        <strain evidence="5">Expedition CK06-06</strain>
    </source>
</reference>
<feature type="domain" description="ABC transporter" evidence="4">
    <location>
        <begin position="6"/>
        <end position="106"/>
    </location>
</feature>
<gene>
    <name evidence="5" type="ORF">S01H4_13051</name>
</gene>
<evidence type="ECO:0000256" key="3">
    <source>
        <dbReference type="ARBA" id="ARBA00023180"/>
    </source>
</evidence>
<organism evidence="5">
    <name type="scientific">marine sediment metagenome</name>
    <dbReference type="NCBI Taxonomy" id="412755"/>
    <lineage>
        <taxon>unclassified sequences</taxon>
        <taxon>metagenomes</taxon>
        <taxon>ecological metagenomes</taxon>
    </lineage>
</organism>
<evidence type="ECO:0000313" key="5">
    <source>
        <dbReference type="EMBL" id="GAG69998.1"/>
    </source>
</evidence>
<dbReference type="Gene3D" id="3.40.50.300">
    <property type="entry name" value="P-loop containing nucleotide triphosphate hydrolases"/>
    <property type="match status" value="1"/>
</dbReference>
<dbReference type="PANTHER" id="PTHR45136:SF2">
    <property type="entry name" value="ABC TRANSPORTER DOMAIN-CONTAINING PROTEIN"/>
    <property type="match status" value="1"/>
</dbReference>
<evidence type="ECO:0000256" key="2">
    <source>
        <dbReference type="ARBA" id="ARBA00022737"/>
    </source>
</evidence>
<evidence type="ECO:0000256" key="1">
    <source>
        <dbReference type="ARBA" id="ARBA00022448"/>
    </source>
</evidence>
<keyword evidence="2" id="KW-0677">Repeat</keyword>
<evidence type="ECO:0000259" key="4">
    <source>
        <dbReference type="Pfam" id="PF00005"/>
    </source>
</evidence>
<accession>X1ABF5</accession>
<comment type="caution">
    <text evidence="5">The sequence shown here is derived from an EMBL/GenBank/DDBJ whole genome shotgun (WGS) entry which is preliminary data.</text>
</comment>
<sequence length="190" mass="21419">DKYDKNSLYQLFGVVFQDYEKYQLTLRENIAFGSIKKINDDEALRKAIKTGLAEEVLSIVGDKLDANLGKLEQDGVDLSGGQWQRIAMSRSMVSDSNLIILDEPTASLDPLTESELYNSFIEVLMKFVALNTLSSSKECLSFNKLLRYFNFLCSLVLELRSTSLICMDLNSIYITVNNIKINIGANHIDI</sequence>